<feature type="transmembrane region" description="Helical" evidence="6">
    <location>
        <begin position="23"/>
        <end position="41"/>
    </location>
</feature>
<evidence type="ECO:0000313" key="9">
    <source>
        <dbReference type="WBParaSite" id="SPAL_0001342000.1"/>
    </source>
</evidence>
<evidence type="ECO:0000256" key="1">
    <source>
        <dbReference type="ARBA" id="ARBA00004141"/>
    </source>
</evidence>
<keyword evidence="3 6" id="KW-1133">Transmembrane helix</keyword>
<feature type="transmembrane region" description="Helical" evidence="6">
    <location>
        <begin position="125"/>
        <end position="144"/>
    </location>
</feature>
<feature type="transmembrane region" description="Helical" evidence="6">
    <location>
        <begin position="188"/>
        <end position="211"/>
    </location>
</feature>
<evidence type="ECO:0000256" key="2">
    <source>
        <dbReference type="ARBA" id="ARBA00022692"/>
    </source>
</evidence>
<keyword evidence="8" id="KW-1185">Reference proteome</keyword>
<proteinExistence type="predicted"/>
<evidence type="ECO:0000313" key="8">
    <source>
        <dbReference type="Proteomes" id="UP000046392"/>
    </source>
</evidence>
<dbReference type="SMART" id="SM00724">
    <property type="entry name" value="TLC"/>
    <property type="match status" value="1"/>
</dbReference>
<organism evidence="8 9">
    <name type="scientific">Strongyloides papillosus</name>
    <name type="common">Intestinal threadworm</name>
    <dbReference type="NCBI Taxonomy" id="174720"/>
    <lineage>
        <taxon>Eukaryota</taxon>
        <taxon>Metazoa</taxon>
        <taxon>Ecdysozoa</taxon>
        <taxon>Nematoda</taxon>
        <taxon>Chromadorea</taxon>
        <taxon>Rhabditida</taxon>
        <taxon>Tylenchina</taxon>
        <taxon>Panagrolaimomorpha</taxon>
        <taxon>Strongyloidoidea</taxon>
        <taxon>Strongyloididae</taxon>
        <taxon>Strongyloides</taxon>
    </lineage>
</organism>
<evidence type="ECO:0000256" key="6">
    <source>
        <dbReference type="SAM" id="Phobius"/>
    </source>
</evidence>
<dbReference type="PANTHER" id="PTHR13439:SF4">
    <property type="entry name" value="TLC DOMAIN-CONTAINING PROTEIN"/>
    <property type="match status" value="1"/>
</dbReference>
<protein>
    <submittedName>
        <fullName evidence="9">TLC domain-containing protein</fullName>
    </submittedName>
</protein>
<evidence type="ECO:0000256" key="3">
    <source>
        <dbReference type="ARBA" id="ARBA00022989"/>
    </source>
</evidence>
<evidence type="ECO:0000256" key="5">
    <source>
        <dbReference type="PROSITE-ProRule" id="PRU00205"/>
    </source>
</evidence>
<dbReference type="Pfam" id="PF03798">
    <property type="entry name" value="TRAM_LAG1_CLN8"/>
    <property type="match status" value="1"/>
</dbReference>
<dbReference type="InterPro" id="IPR050846">
    <property type="entry name" value="TLCD"/>
</dbReference>
<name>A0A0N5C645_STREA</name>
<evidence type="ECO:0000256" key="4">
    <source>
        <dbReference type="ARBA" id="ARBA00023136"/>
    </source>
</evidence>
<dbReference type="GO" id="GO:0005886">
    <property type="term" value="C:plasma membrane"/>
    <property type="evidence" value="ECO:0007669"/>
    <property type="project" value="TreeGrafter"/>
</dbReference>
<evidence type="ECO:0000259" key="7">
    <source>
        <dbReference type="PROSITE" id="PS50922"/>
    </source>
</evidence>
<dbReference type="GO" id="GO:0071709">
    <property type="term" value="P:membrane assembly"/>
    <property type="evidence" value="ECO:0007669"/>
    <property type="project" value="TreeGrafter"/>
</dbReference>
<feature type="transmembrane region" description="Helical" evidence="6">
    <location>
        <begin position="150"/>
        <end position="176"/>
    </location>
</feature>
<reference evidence="9" key="1">
    <citation type="submission" date="2017-02" db="UniProtKB">
        <authorList>
            <consortium name="WormBaseParasite"/>
        </authorList>
    </citation>
    <scope>IDENTIFICATION</scope>
</reference>
<sequence>MTKIFGNGEFMLPEWEKCLTSSFYIPYLTYLLFFFINGSFIRKYFWQKYTGFKKYRLENLSMSLFHATVTGLFALIFTFLHPYEMFFEIIHWYQNWANHVLFFSLAYFTYDLINITMNEQNKYTVELFIHHTTSIFVFSCSIFSGKFQLYAFWALLMEVSSIFLHIRTISMISGYAKDNCENHRIIQIINVITCLIFRFGVQVWQISFILINKNLVHPFYFNVGFYGGLFFIIFNTILIFRLLASDGFLCEKVRIFVSIDRDNAQTEYKKE</sequence>
<dbReference type="GO" id="GO:0097035">
    <property type="term" value="P:regulation of membrane lipid distribution"/>
    <property type="evidence" value="ECO:0007669"/>
    <property type="project" value="TreeGrafter"/>
</dbReference>
<feature type="transmembrane region" description="Helical" evidence="6">
    <location>
        <begin position="62"/>
        <end position="83"/>
    </location>
</feature>
<dbReference type="PANTHER" id="PTHR13439">
    <property type="entry name" value="CT120 PROTEIN"/>
    <property type="match status" value="1"/>
</dbReference>
<dbReference type="Proteomes" id="UP000046392">
    <property type="component" value="Unplaced"/>
</dbReference>
<keyword evidence="2 5" id="KW-0812">Transmembrane</keyword>
<dbReference type="InterPro" id="IPR006634">
    <property type="entry name" value="TLC-dom"/>
</dbReference>
<dbReference type="AlphaFoldDB" id="A0A0N5C645"/>
<feature type="transmembrane region" description="Helical" evidence="6">
    <location>
        <begin position="95"/>
        <end position="113"/>
    </location>
</feature>
<dbReference type="WBParaSite" id="SPAL_0001342000.1">
    <property type="protein sequence ID" value="SPAL_0001342000.1"/>
    <property type="gene ID" value="SPAL_0001342000"/>
</dbReference>
<keyword evidence="4 5" id="KW-0472">Membrane</keyword>
<dbReference type="GO" id="GO:0007009">
    <property type="term" value="P:plasma membrane organization"/>
    <property type="evidence" value="ECO:0007669"/>
    <property type="project" value="TreeGrafter"/>
</dbReference>
<accession>A0A0N5C645</accession>
<feature type="domain" description="TLC" evidence="7">
    <location>
        <begin position="52"/>
        <end position="233"/>
    </location>
</feature>
<dbReference type="GO" id="GO:0055091">
    <property type="term" value="P:phospholipid homeostasis"/>
    <property type="evidence" value="ECO:0007669"/>
    <property type="project" value="TreeGrafter"/>
</dbReference>
<comment type="subcellular location">
    <subcellularLocation>
        <location evidence="1">Membrane</location>
        <topology evidence="1">Multi-pass membrane protein</topology>
    </subcellularLocation>
</comment>
<dbReference type="PROSITE" id="PS50922">
    <property type="entry name" value="TLC"/>
    <property type="match status" value="1"/>
</dbReference>
<feature type="transmembrane region" description="Helical" evidence="6">
    <location>
        <begin position="223"/>
        <end position="244"/>
    </location>
</feature>